<sequence length="139" mass="15095">MSSEPARSRIGPTSPATTNRDDVWNHDDPTSLLDTLGDEYARAAFEAVLDHPKSGREVAAATAMSRPTAFRRLNALVDLGLLETENRIEAENGHHHKVYRPVIDSLAVTIDDGGIEIVVESDRPTGSPFDAPRPIPAND</sequence>
<dbReference type="Pfam" id="PF09339">
    <property type="entry name" value="HTH_IclR"/>
    <property type="match status" value="1"/>
</dbReference>
<dbReference type="Gene3D" id="1.10.10.10">
    <property type="entry name" value="Winged helix-like DNA-binding domain superfamily/Winged helix DNA-binding domain"/>
    <property type="match status" value="1"/>
</dbReference>
<dbReference type="RefSeq" id="WP_015789485.1">
    <property type="nucleotide sequence ID" value="NC_013158.1"/>
</dbReference>
<name>C7NRH7_HALUD</name>
<feature type="domain" description="HTH iclR-type" evidence="2">
    <location>
        <begin position="56"/>
        <end position="84"/>
    </location>
</feature>
<dbReference type="GO" id="GO:0003677">
    <property type="term" value="F:DNA binding"/>
    <property type="evidence" value="ECO:0007669"/>
    <property type="project" value="InterPro"/>
</dbReference>
<dbReference type="HOGENOM" id="CLU_1840525_0_0_2"/>
<dbReference type="GeneID" id="8384027"/>
<feature type="region of interest" description="Disordered" evidence="1">
    <location>
        <begin position="120"/>
        <end position="139"/>
    </location>
</feature>
<proteinExistence type="predicted"/>
<dbReference type="SUPFAM" id="SSF46785">
    <property type="entry name" value="Winged helix' DNA-binding domain"/>
    <property type="match status" value="1"/>
</dbReference>
<feature type="region of interest" description="Disordered" evidence="1">
    <location>
        <begin position="1"/>
        <end position="26"/>
    </location>
</feature>
<evidence type="ECO:0000313" key="3">
    <source>
        <dbReference type="EMBL" id="ACV11913.1"/>
    </source>
</evidence>
<organism evidence="3 4">
    <name type="scientific">Halorhabdus utahensis (strain DSM 12940 / JCM 11049 / AX-2)</name>
    <dbReference type="NCBI Taxonomy" id="519442"/>
    <lineage>
        <taxon>Archaea</taxon>
        <taxon>Methanobacteriati</taxon>
        <taxon>Methanobacteriota</taxon>
        <taxon>Stenosarchaea group</taxon>
        <taxon>Halobacteria</taxon>
        <taxon>Halobacteriales</taxon>
        <taxon>Haloarculaceae</taxon>
        <taxon>Halorhabdus</taxon>
    </lineage>
</organism>
<evidence type="ECO:0000259" key="2">
    <source>
        <dbReference type="Pfam" id="PF09339"/>
    </source>
</evidence>
<reference evidence="3 4" key="1">
    <citation type="journal article" date="2009" name="Stand. Genomic Sci.">
        <title>Complete genome sequence of Halorhabdus utahensis type strain (AX-2).</title>
        <authorList>
            <person name="Anderson I."/>
            <person name="Tindall B.J."/>
            <person name="Pomrenke H."/>
            <person name="Goker M."/>
            <person name="Lapidus A."/>
            <person name="Nolan M."/>
            <person name="Copeland A."/>
            <person name="Glavina Del Rio T."/>
            <person name="Chen F."/>
            <person name="Tice H."/>
            <person name="Cheng J.F."/>
            <person name="Lucas S."/>
            <person name="Chertkov O."/>
            <person name="Bruce D."/>
            <person name="Brettin T."/>
            <person name="Detter J.C."/>
            <person name="Han C."/>
            <person name="Goodwin L."/>
            <person name="Land M."/>
            <person name="Hauser L."/>
            <person name="Chang Y.J."/>
            <person name="Jeffries C.D."/>
            <person name="Pitluck S."/>
            <person name="Pati A."/>
            <person name="Mavromatis K."/>
            <person name="Ivanova N."/>
            <person name="Ovchinnikova G."/>
            <person name="Chen A."/>
            <person name="Palaniappan K."/>
            <person name="Chain P."/>
            <person name="Rohde M."/>
            <person name="Bristow J."/>
            <person name="Eisen J.A."/>
            <person name="Markowitz V."/>
            <person name="Hugenholtz P."/>
            <person name="Kyrpides N.C."/>
            <person name="Klenk H.P."/>
        </authorList>
    </citation>
    <scope>NUCLEOTIDE SEQUENCE [LARGE SCALE GENOMIC DNA]</scope>
    <source>
        <strain evidence="4">DSM 12940 / JCM 11049 / AX-2</strain>
    </source>
</reference>
<dbReference type="OrthoDB" id="311452at2157"/>
<keyword evidence="4" id="KW-1185">Reference proteome</keyword>
<dbReference type="InterPro" id="IPR011991">
    <property type="entry name" value="ArsR-like_HTH"/>
</dbReference>
<dbReference type="STRING" id="519442.Huta_1741"/>
<evidence type="ECO:0000256" key="1">
    <source>
        <dbReference type="SAM" id="MobiDB-lite"/>
    </source>
</evidence>
<dbReference type="InterPro" id="IPR036388">
    <property type="entry name" value="WH-like_DNA-bd_sf"/>
</dbReference>
<dbReference type="CDD" id="cd00090">
    <property type="entry name" value="HTH_ARSR"/>
    <property type="match status" value="1"/>
</dbReference>
<dbReference type="KEGG" id="hut:Huta_1741"/>
<accession>C7NRH7</accession>
<protein>
    <recommendedName>
        <fullName evidence="2">HTH iclR-type domain-containing protein</fullName>
    </recommendedName>
</protein>
<dbReference type="InterPro" id="IPR005471">
    <property type="entry name" value="Tscrpt_reg_IclR_N"/>
</dbReference>
<dbReference type="eggNOG" id="arCOG03065">
    <property type="taxonomic scope" value="Archaea"/>
</dbReference>
<dbReference type="Proteomes" id="UP000002071">
    <property type="component" value="Chromosome"/>
</dbReference>
<dbReference type="AlphaFoldDB" id="C7NRH7"/>
<gene>
    <name evidence="3" type="ordered locus">Huta_1741</name>
</gene>
<evidence type="ECO:0000313" key="4">
    <source>
        <dbReference type="Proteomes" id="UP000002071"/>
    </source>
</evidence>
<dbReference type="GO" id="GO:0006355">
    <property type="term" value="P:regulation of DNA-templated transcription"/>
    <property type="evidence" value="ECO:0007669"/>
    <property type="project" value="InterPro"/>
</dbReference>
<dbReference type="EMBL" id="CP001687">
    <property type="protein sequence ID" value="ACV11913.1"/>
    <property type="molecule type" value="Genomic_DNA"/>
</dbReference>
<dbReference type="InterPro" id="IPR036390">
    <property type="entry name" value="WH_DNA-bd_sf"/>
</dbReference>